<reference evidence="3 4" key="1">
    <citation type="journal article" date="2023" name="Commun. Biol.">
        <title>Genome analysis of Parmales, the sister group of diatoms, reveals the evolutionary specialization of diatoms from phago-mixotrophs to photoautotrophs.</title>
        <authorList>
            <person name="Ban H."/>
            <person name="Sato S."/>
            <person name="Yoshikawa S."/>
            <person name="Yamada K."/>
            <person name="Nakamura Y."/>
            <person name="Ichinomiya M."/>
            <person name="Sato N."/>
            <person name="Blanc-Mathieu R."/>
            <person name="Endo H."/>
            <person name="Kuwata A."/>
            <person name="Ogata H."/>
        </authorList>
    </citation>
    <scope>NUCLEOTIDE SEQUENCE [LARGE SCALE GENOMIC DNA]</scope>
</reference>
<evidence type="ECO:0000256" key="1">
    <source>
        <dbReference type="SAM" id="MobiDB-lite"/>
    </source>
</evidence>
<keyword evidence="4" id="KW-1185">Reference proteome</keyword>
<evidence type="ECO:0000313" key="4">
    <source>
        <dbReference type="Proteomes" id="UP001165060"/>
    </source>
</evidence>
<dbReference type="EMBL" id="BRYB01003883">
    <property type="protein sequence ID" value="GMI22204.1"/>
    <property type="molecule type" value="Genomic_DNA"/>
</dbReference>
<gene>
    <name evidence="3" type="ORF">TeGR_g9709</name>
</gene>
<feature type="signal peptide" evidence="2">
    <location>
        <begin position="1"/>
        <end position="19"/>
    </location>
</feature>
<feature type="chain" id="PRO_5046770560" evidence="2">
    <location>
        <begin position="20"/>
        <end position="200"/>
    </location>
</feature>
<evidence type="ECO:0000256" key="2">
    <source>
        <dbReference type="SAM" id="SignalP"/>
    </source>
</evidence>
<organism evidence="3 4">
    <name type="scientific">Tetraparma gracilis</name>
    <dbReference type="NCBI Taxonomy" id="2962635"/>
    <lineage>
        <taxon>Eukaryota</taxon>
        <taxon>Sar</taxon>
        <taxon>Stramenopiles</taxon>
        <taxon>Ochrophyta</taxon>
        <taxon>Bolidophyceae</taxon>
        <taxon>Parmales</taxon>
        <taxon>Triparmaceae</taxon>
        <taxon>Tetraparma</taxon>
    </lineage>
</organism>
<accession>A0ABQ6M9F9</accession>
<evidence type="ECO:0000313" key="3">
    <source>
        <dbReference type="EMBL" id="GMI22204.1"/>
    </source>
</evidence>
<feature type="compositionally biased region" description="Basic and acidic residues" evidence="1">
    <location>
        <begin position="181"/>
        <end position="200"/>
    </location>
</feature>
<name>A0ABQ6M9F9_9STRA</name>
<keyword evidence="2" id="KW-0732">Signal</keyword>
<feature type="region of interest" description="Disordered" evidence="1">
    <location>
        <begin position="174"/>
        <end position="200"/>
    </location>
</feature>
<comment type="caution">
    <text evidence="3">The sequence shown here is derived from an EMBL/GenBank/DDBJ whole genome shotgun (WGS) entry which is preliminary data.</text>
</comment>
<dbReference type="Proteomes" id="UP001165060">
    <property type="component" value="Unassembled WGS sequence"/>
</dbReference>
<protein>
    <submittedName>
        <fullName evidence="3">Uncharacterized protein</fullName>
    </submittedName>
</protein>
<sequence length="200" mass="20639">MRGSLAVALLLLLAPAASSDEFKTARLAEGVARAPVLPKDTSSSSSSSSPTSPLSSLFALPPSLSLLTSYCNSTSSCPLTQLTHERVHYAPANASLTRDPAAPLVISYSSKSKAAVPLSVSIACPPSSPPALDLSLLPAPNGSAAVEYLWRVPVPCELLLAGGWVEGGHERMLEKAGGGGGEKEKKGKGKKKEECCPCKK</sequence>
<proteinExistence type="predicted"/>